<dbReference type="EMBL" id="JAHCVK010000005">
    <property type="protein sequence ID" value="MBT0653867.1"/>
    <property type="molecule type" value="Genomic_DNA"/>
</dbReference>
<proteinExistence type="predicted"/>
<evidence type="ECO:0000313" key="3">
    <source>
        <dbReference type="Proteomes" id="UP000756860"/>
    </source>
</evidence>
<feature type="domain" description="Roadblock/LAMTOR2" evidence="1">
    <location>
        <begin position="4"/>
        <end position="94"/>
    </location>
</feature>
<sequence length="119" mass="13189">MPFKTILRELVETVPGASGAILADWEGEAVEQYCHYDDFELKVLGAHKGILLNHFKELHAGLSTGDLEEAIITTATQHVIVGVIGPDYSLVMTLNRSALLGQALYHFRRALKRLTKEIC</sequence>
<accession>A0ABS5SGR8</accession>
<name>A0ABS5SGR8_9BACT</name>
<dbReference type="InterPro" id="IPR004942">
    <property type="entry name" value="Roadblock/LAMTOR2_dom"/>
</dbReference>
<dbReference type="Proteomes" id="UP000756860">
    <property type="component" value="Unassembled WGS sequence"/>
</dbReference>
<dbReference type="SMART" id="SM00960">
    <property type="entry name" value="Robl_LC7"/>
    <property type="match status" value="1"/>
</dbReference>
<keyword evidence="3" id="KW-1185">Reference proteome</keyword>
<organism evidence="2 3">
    <name type="scientific">Geomobilimonas luticola</name>
    <dbReference type="NCBI Taxonomy" id="1114878"/>
    <lineage>
        <taxon>Bacteria</taxon>
        <taxon>Pseudomonadati</taxon>
        <taxon>Thermodesulfobacteriota</taxon>
        <taxon>Desulfuromonadia</taxon>
        <taxon>Geobacterales</taxon>
        <taxon>Geobacteraceae</taxon>
        <taxon>Geomobilimonas</taxon>
    </lineage>
</organism>
<dbReference type="Gene3D" id="3.30.450.30">
    <property type="entry name" value="Dynein light chain 2a, cytoplasmic"/>
    <property type="match status" value="1"/>
</dbReference>
<evidence type="ECO:0000313" key="2">
    <source>
        <dbReference type="EMBL" id="MBT0653867.1"/>
    </source>
</evidence>
<dbReference type="SUPFAM" id="SSF103196">
    <property type="entry name" value="Roadblock/LC7 domain"/>
    <property type="match status" value="1"/>
</dbReference>
<protein>
    <submittedName>
        <fullName evidence="2">Roadblock/LC7 domain-containing protein</fullName>
    </submittedName>
</protein>
<gene>
    <name evidence="2" type="ORF">KI810_12425</name>
</gene>
<comment type="caution">
    <text evidence="2">The sequence shown here is derived from an EMBL/GenBank/DDBJ whole genome shotgun (WGS) entry which is preliminary data.</text>
</comment>
<reference evidence="2 3" key="1">
    <citation type="submission" date="2021-05" db="EMBL/GenBank/DDBJ databases">
        <title>The draft genome of Geobacter luticola JCM 17780.</title>
        <authorList>
            <person name="Xu Z."/>
            <person name="Masuda Y."/>
            <person name="Itoh H."/>
            <person name="Senoo K."/>
        </authorList>
    </citation>
    <scope>NUCLEOTIDE SEQUENCE [LARGE SCALE GENOMIC DNA]</scope>
    <source>
        <strain evidence="2 3">JCM 17780</strain>
    </source>
</reference>
<evidence type="ECO:0000259" key="1">
    <source>
        <dbReference type="SMART" id="SM00960"/>
    </source>
</evidence>
<dbReference type="RefSeq" id="WP_214175866.1">
    <property type="nucleotide sequence ID" value="NZ_JAHCVK010000005.1"/>
</dbReference>